<dbReference type="InterPro" id="IPR044136">
    <property type="entry name" value="Lys-tRNA-ligase_II_N"/>
</dbReference>
<dbReference type="InterPro" id="IPR004364">
    <property type="entry name" value="Aa-tRNA-synt_II"/>
</dbReference>
<evidence type="ECO:0000256" key="4">
    <source>
        <dbReference type="ARBA" id="ARBA00022840"/>
    </source>
</evidence>
<dbReference type="Pfam" id="PF00152">
    <property type="entry name" value="tRNA-synt_2"/>
    <property type="match status" value="1"/>
</dbReference>
<evidence type="ECO:0000313" key="12">
    <source>
        <dbReference type="Proteomes" id="UP001260872"/>
    </source>
</evidence>
<evidence type="ECO:0000256" key="6">
    <source>
        <dbReference type="ARBA" id="ARBA00048573"/>
    </source>
</evidence>
<dbReference type="InterPro" id="IPR002313">
    <property type="entry name" value="Lys-tRNA-ligase_II"/>
</dbReference>
<keyword evidence="3 7" id="KW-0547">Nucleotide-binding</keyword>
<evidence type="ECO:0000256" key="1">
    <source>
        <dbReference type="ARBA" id="ARBA00022598"/>
    </source>
</evidence>
<dbReference type="InterPro" id="IPR045864">
    <property type="entry name" value="aa-tRNA-synth_II/BPL/LPL"/>
</dbReference>
<dbReference type="NCBIfam" id="TIGR00499">
    <property type="entry name" value="lysS_bact"/>
    <property type="match status" value="1"/>
</dbReference>
<comment type="similarity">
    <text evidence="7">Belongs to the class-II aminoacyl-tRNA synthetase family.</text>
</comment>
<gene>
    <name evidence="7 11" type="primary">lysS</name>
    <name evidence="11" type="ORF">RH857_08655</name>
</gene>
<keyword evidence="12" id="KW-1185">Reference proteome</keyword>
<feature type="binding site" evidence="7">
    <location>
        <position position="420"/>
    </location>
    <ligand>
        <name>Mg(2+)</name>
        <dbReference type="ChEBI" id="CHEBI:18420"/>
        <label>1</label>
    </ligand>
</feature>
<dbReference type="CDD" id="cd04322">
    <property type="entry name" value="LysRS_N"/>
    <property type="match status" value="1"/>
</dbReference>
<dbReference type="SUPFAM" id="SSF50249">
    <property type="entry name" value="Nucleic acid-binding proteins"/>
    <property type="match status" value="1"/>
</dbReference>
<protein>
    <recommendedName>
        <fullName evidence="7">Lysine--tRNA ligase</fullName>
        <ecNumber evidence="7">6.1.1.6</ecNumber>
    </recommendedName>
    <alternativeName>
        <fullName evidence="7">Lysyl-tRNA synthetase</fullName>
        <shortName evidence="7">LysRS</shortName>
    </alternativeName>
</protein>
<evidence type="ECO:0000256" key="7">
    <source>
        <dbReference type="HAMAP-Rule" id="MF_00252"/>
    </source>
</evidence>
<keyword evidence="7" id="KW-0648">Protein biosynthesis</keyword>
<dbReference type="HAMAP" id="MF_00252">
    <property type="entry name" value="Lys_tRNA_synth_class2"/>
    <property type="match status" value="1"/>
</dbReference>
<dbReference type="NCBIfam" id="NF001756">
    <property type="entry name" value="PRK00484.1"/>
    <property type="match status" value="1"/>
</dbReference>
<keyword evidence="1 7" id="KW-0436">Ligase</keyword>
<feature type="domain" description="Aminoacyl-transfer RNA synthetases class-II family profile" evidence="10">
    <location>
        <begin position="193"/>
        <end position="507"/>
    </location>
</feature>
<dbReference type="RefSeq" id="WP_310537580.1">
    <property type="nucleotide sequence ID" value="NZ_BAAAOC010000006.1"/>
</dbReference>
<dbReference type="EC" id="6.1.1.6" evidence="7"/>
<feature type="region of interest" description="Disordered" evidence="9">
    <location>
        <begin position="1"/>
        <end position="22"/>
    </location>
</feature>
<comment type="caution">
    <text evidence="11">The sequence shown here is derived from an EMBL/GenBank/DDBJ whole genome shotgun (WGS) entry which is preliminary data.</text>
</comment>
<dbReference type="PANTHER" id="PTHR42918">
    <property type="entry name" value="LYSYL-TRNA SYNTHETASE"/>
    <property type="match status" value="1"/>
</dbReference>
<keyword evidence="2 7" id="KW-0479">Metal-binding</keyword>
<comment type="subcellular location">
    <subcellularLocation>
        <location evidence="7">Cytoplasm</location>
    </subcellularLocation>
</comment>
<keyword evidence="4 7" id="KW-0067">ATP-binding</keyword>
<accession>A0ABU1FUM1</accession>
<comment type="catalytic activity">
    <reaction evidence="6 7 8">
        <text>tRNA(Lys) + L-lysine + ATP = L-lysyl-tRNA(Lys) + AMP + diphosphate</text>
        <dbReference type="Rhea" id="RHEA:20792"/>
        <dbReference type="Rhea" id="RHEA-COMP:9696"/>
        <dbReference type="Rhea" id="RHEA-COMP:9697"/>
        <dbReference type="ChEBI" id="CHEBI:30616"/>
        <dbReference type="ChEBI" id="CHEBI:32551"/>
        <dbReference type="ChEBI" id="CHEBI:33019"/>
        <dbReference type="ChEBI" id="CHEBI:78442"/>
        <dbReference type="ChEBI" id="CHEBI:78529"/>
        <dbReference type="ChEBI" id="CHEBI:456215"/>
        <dbReference type="EC" id="6.1.1.6"/>
    </reaction>
</comment>
<proteinExistence type="inferred from homology"/>
<dbReference type="Pfam" id="PF01336">
    <property type="entry name" value="tRNA_anti-codon"/>
    <property type="match status" value="1"/>
</dbReference>
<name>A0ABU1FUM1_9MICC</name>
<dbReference type="PROSITE" id="PS50862">
    <property type="entry name" value="AA_TRNA_LIGASE_II"/>
    <property type="match status" value="1"/>
</dbReference>
<dbReference type="Proteomes" id="UP001260872">
    <property type="component" value="Unassembled WGS sequence"/>
</dbReference>
<keyword evidence="7 8" id="KW-0460">Magnesium</keyword>
<evidence type="ECO:0000259" key="10">
    <source>
        <dbReference type="PROSITE" id="PS50862"/>
    </source>
</evidence>
<evidence type="ECO:0000256" key="8">
    <source>
        <dbReference type="RuleBase" id="RU000336"/>
    </source>
</evidence>
<comment type="subunit">
    <text evidence="7">Homodimer.</text>
</comment>
<dbReference type="SUPFAM" id="SSF55681">
    <property type="entry name" value="Class II aaRS and biotin synthetases"/>
    <property type="match status" value="1"/>
</dbReference>
<dbReference type="Gene3D" id="3.30.930.10">
    <property type="entry name" value="Bira Bifunctional Protein, Domain 2"/>
    <property type="match status" value="1"/>
</dbReference>
<evidence type="ECO:0000256" key="9">
    <source>
        <dbReference type="SAM" id="MobiDB-lite"/>
    </source>
</evidence>
<evidence type="ECO:0000313" key="11">
    <source>
        <dbReference type="EMBL" id="MDR5712200.1"/>
    </source>
</evidence>
<feature type="binding site" evidence="7">
    <location>
        <position position="427"/>
    </location>
    <ligand>
        <name>Mg(2+)</name>
        <dbReference type="ChEBI" id="CHEBI:18420"/>
        <label>2</label>
    </ligand>
</feature>
<dbReference type="EMBL" id="JAVKGT010000020">
    <property type="protein sequence ID" value="MDR5712200.1"/>
    <property type="molecule type" value="Genomic_DNA"/>
</dbReference>
<dbReference type="PRINTS" id="PR00982">
    <property type="entry name" value="TRNASYNTHLYS"/>
</dbReference>
<feature type="binding site" evidence="7">
    <location>
        <position position="427"/>
    </location>
    <ligand>
        <name>Mg(2+)</name>
        <dbReference type="ChEBI" id="CHEBI:18420"/>
        <label>1</label>
    </ligand>
</feature>
<dbReference type="InterPro" id="IPR018149">
    <property type="entry name" value="Lys-tRNA-synth_II_C"/>
</dbReference>
<evidence type="ECO:0000256" key="3">
    <source>
        <dbReference type="ARBA" id="ARBA00022741"/>
    </source>
</evidence>
<keyword evidence="7" id="KW-0963">Cytoplasm</keyword>
<dbReference type="InterPro" id="IPR004365">
    <property type="entry name" value="NA-bd_OB_tRNA"/>
</dbReference>
<evidence type="ECO:0000256" key="2">
    <source>
        <dbReference type="ARBA" id="ARBA00022723"/>
    </source>
</evidence>
<keyword evidence="5 7" id="KW-0030">Aminoacyl-tRNA synthetase</keyword>
<dbReference type="Gene3D" id="2.40.50.140">
    <property type="entry name" value="Nucleic acid-binding proteins"/>
    <property type="match status" value="1"/>
</dbReference>
<sequence>MTEQTPSPAASSTAELDTNDQRAVRMDKRARLLEKGLQAYPVVVERTSSLAEVRERFPDLEPGASTGETVSVTGRVMFIRNTGKLCFATLQEGGPRGQGTRLQAMISLGEVGEEALADWKALVDLGDHVRVTGEVIASRRGELSVMATSFEIASKAIRPLPVLHADLNEETRVRQRYADLIVRDEARQMVYTRAAITRSIRDTLHSHDYVEVETPVLQLVHGGAHARPFETHLNAFDQDMTLRIATELYLKRAVVGGIDRVYEIGRVFRNEGVDSTHSPEFTTLESYEAWADMYVMADRMKEMILSAADAVGAGRQIETPQGTINLDGDWAWISVYPGLSEAVGQEITPETDAETLRQIAAQHEVKIDPAWDAQKLVMELFGEIVEPTLIQPTFVCDYPPIAQPLARQHRDNPDVIEAWDLIIGGMERGTAFSELVDPVIQRERLVEQSRKSAAGDDEAMQYDEDFLRALEYGAPPMGGLGLGIDRLVMLFTGAGIRETILFPLLKPEA</sequence>
<dbReference type="InterPro" id="IPR012340">
    <property type="entry name" value="NA-bd_OB-fold"/>
</dbReference>
<organism evidence="11 12">
    <name type="scientific">Nesterenkonia flava</name>
    <dbReference type="NCBI Taxonomy" id="469799"/>
    <lineage>
        <taxon>Bacteria</taxon>
        <taxon>Bacillati</taxon>
        <taxon>Actinomycetota</taxon>
        <taxon>Actinomycetes</taxon>
        <taxon>Micrococcales</taxon>
        <taxon>Micrococcaceae</taxon>
        <taxon>Nesterenkonia</taxon>
    </lineage>
</organism>
<evidence type="ECO:0000256" key="5">
    <source>
        <dbReference type="ARBA" id="ARBA00023146"/>
    </source>
</evidence>
<comment type="cofactor">
    <cofactor evidence="7 8">
        <name>Mg(2+)</name>
        <dbReference type="ChEBI" id="CHEBI:18420"/>
    </cofactor>
    <text evidence="7 8">Binds 3 Mg(2+) ions per subunit.</text>
</comment>
<dbReference type="GO" id="GO:0004824">
    <property type="term" value="F:lysine-tRNA ligase activity"/>
    <property type="evidence" value="ECO:0007669"/>
    <property type="project" value="UniProtKB-EC"/>
</dbReference>
<reference evidence="12" key="1">
    <citation type="submission" date="2023-07" db="EMBL/GenBank/DDBJ databases">
        <title>Description of three actinobacteria isolated from air of manufacturing shop in a pharmaceutical factory.</title>
        <authorList>
            <person name="Zhang D.-F."/>
        </authorList>
    </citation>
    <scope>NUCLEOTIDE SEQUENCE [LARGE SCALE GENOMIC DNA]</scope>
    <source>
        <strain evidence="12">CCTCC AB 207010</strain>
    </source>
</reference>
<dbReference type="PANTHER" id="PTHR42918:SF15">
    <property type="entry name" value="LYSINE--TRNA LIGASE, CHLOROPLASTIC_MITOCHONDRIAL"/>
    <property type="match status" value="1"/>
</dbReference>
<feature type="compositionally biased region" description="Polar residues" evidence="9">
    <location>
        <begin position="1"/>
        <end position="16"/>
    </location>
</feature>
<dbReference type="InterPro" id="IPR006195">
    <property type="entry name" value="aa-tRNA-synth_II"/>
</dbReference>